<dbReference type="SUPFAM" id="SSF143847">
    <property type="entry name" value="XisI-like"/>
    <property type="match status" value="1"/>
</dbReference>
<dbReference type="InterPro" id="IPR014968">
    <property type="entry name" value="XisI"/>
</dbReference>
<keyword evidence="2" id="KW-1185">Reference proteome</keyword>
<organism evidence="1 2">
    <name type="scientific">Roseofilum halophilum BLCC-M91</name>
    <dbReference type="NCBI Taxonomy" id="3022259"/>
    <lineage>
        <taxon>Bacteria</taxon>
        <taxon>Bacillati</taxon>
        <taxon>Cyanobacteriota</taxon>
        <taxon>Cyanophyceae</taxon>
        <taxon>Desertifilales</taxon>
        <taxon>Desertifilaceae</taxon>
        <taxon>Roseofilum</taxon>
        <taxon>Roseofilum halophilum</taxon>
    </lineage>
</organism>
<evidence type="ECO:0000313" key="1">
    <source>
        <dbReference type="EMBL" id="MDJ1177627.1"/>
    </source>
</evidence>
<accession>A0ABT7BEK8</accession>
<dbReference type="InterPro" id="IPR035943">
    <property type="entry name" value="XisI-like_sf"/>
</dbReference>
<proteinExistence type="predicted"/>
<protein>
    <submittedName>
        <fullName evidence="1">XisI protein</fullName>
    </submittedName>
</protein>
<name>A0ABT7BEK8_9CYAN</name>
<gene>
    <name evidence="1" type="ORF">PJF56_02000</name>
</gene>
<sequence length="113" mass="13746">MERLEHYRCSIKKILTEYHEWVSGSSHLDRESCLVFDEDHDHYLWIFMAWEEKKKIRNIHAHIRIKNEKIYLEEDWTEEGIANELLREGISKEEIVLAFHEPESRKFTEFAIA</sequence>
<dbReference type="RefSeq" id="WP_283760957.1">
    <property type="nucleotide sequence ID" value="NZ_JAQPOK010000014.1"/>
</dbReference>
<evidence type="ECO:0000313" key="2">
    <source>
        <dbReference type="Proteomes" id="UP001231370"/>
    </source>
</evidence>
<dbReference type="EMBL" id="JAQPOK010000014">
    <property type="protein sequence ID" value="MDJ1177627.1"/>
    <property type="molecule type" value="Genomic_DNA"/>
</dbReference>
<dbReference type="Pfam" id="PF08869">
    <property type="entry name" value="XisI"/>
    <property type="match status" value="1"/>
</dbReference>
<dbReference type="Proteomes" id="UP001231370">
    <property type="component" value="Unassembled WGS sequence"/>
</dbReference>
<reference evidence="1 2" key="1">
    <citation type="submission" date="2023-01" db="EMBL/GenBank/DDBJ databases">
        <title>Novel diversity within Roseofilum (Cyanobacteria; Desertifilaceae) from marine benthic mats with descriptions of four novel species.</title>
        <authorList>
            <person name="Wang Y."/>
            <person name="Berthold D.E."/>
            <person name="Hu J."/>
            <person name="Lefler F.W."/>
            <person name="Laughinghouse H.D. IV."/>
        </authorList>
    </citation>
    <scope>NUCLEOTIDE SEQUENCE [LARGE SCALE GENOMIC DNA]</scope>
    <source>
        <strain evidence="1 2">BLCC-M91</strain>
    </source>
</reference>
<dbReference type="CDD" id="cd16382">
    <property type="entry name" value="XisI-like"/>
    <property type="match status" value="1"/>
</dbReference>
<comment type="caution">
    <text evidence="1">The sequence shown here is derived from an EMBL/GenBank/DDBJ whole genome shotgun (WGS) entry which is preliminary data.</text>
</comment>
<dbReference type="Gene3D" id="3.30.310.110">
    <property type="entry name" value="XisI-like"/>
    <property type="match status" value="1"/>
</dbReference>